<accession>A0A9P6B1I7</accession>
<keyword evidence="2" id="KW-1185">Reference proteome</keyword>
<name>A0A9P6B1I7_9AGAM</name>
<comment type="caution">
    <text evidence="1">The sequence shown here is derived from an EMBL/GenBank/DDBJ whole genome shotgun (WGS) entry which is preliminary data.</text>
</comment>
<organism evidence="1 2">
    <name type="scientific">Hydnum rufescens UP504</name>
    <dbReference type="NCBI Taxonomy" id="1448309"/>
    <lineage>
        <taxon>Eukaryota</taxon>
        <taxon>Fungi</taxon>
        <taxon>Dikarya</taxon>
        <taxon>Basidiomycota</taxon>
        <taxon>Agaricomycotina</taxon>
        <taxon>Agaricomycetes</taxon>
        <taxon>Cantharellales</taxon>
        <taxon>Hydnaceae</taxon>
        <taxon>Hydnum</taxon>
    </lineage>
</organism>
<dbReference type="Gene3D" id="2.80.10.50">
    <property type="match status" value="1"/>
</dbReference>
<gene>
    <name evidence="1" type="ORF">BS47DRAFT_732567</name>
</gene>
<reference evidence="1" key="1">
    <citation type="journal article" date="2020" name="Nat. Commun.">
        <title>Large-scale genome sequencing of mycorrhizal fungi provides insights into the early evolution of symbiotic traits.</title>
        <authorList>
            <person name="Miyauchi S."/>
            <person name="Kiss E."/>
            <person name="Kuo A."/>
            <person name="Drula E."/>
            <person name="Kohler A."/>
            <person name="Sanchez-Garcia M."/>
            <person name="Morin E."/>
            <person name="Andreopoulos B."/>
            <person name="Barry K.W."/>
            <person name="Bonito G."/>
            <person name="Buee M."/>
            <person name="Carver A."/>
            <person name="Chen C."/>
            <person name="Cichocki N."/>
            <person name="Clum A."/>
            <person name="Culley D."/>
            <person name="Crous P.W."/>
            <person name="Fauchery L."/>
            <person name="Girlanda M."/>
            <person name="Hayes R.D."/>
            <person name="Keri Z."/>
            <person name="LaButti K."/>
            <person name="Lipzen A."/>
            <person name="Lombard V."/>
            <person name="Magnuson J."/>
            <person name="Maillard F."/>
            <person name="Murat C."/>
            <person name="Nolan M."/>
            <person name="Ohm R.A."/>
            <person name="Pangilinan J."/>
            <person name="Pereira M.F."/>
            <person name="Perotto S."/>
            <person name="Peter M."/>
            <person name="Pfister S."/>
            <person name="Riley R."/>
            <person name="Sitrit Y."/>
            <person name="Stielow J.B."/>
            <person name="Szollosi G."/>
            <person name="Zifcakova L."/>
            <person name="Stursova M."/>
            <person name="Spatafora J.W."/>
            <person name="Tedersoo L."/>
            <person name="Vaario L.M."/>
            <person name="Yamada A."/>
            <person name="Yan M."/>
            <person name="Wang P."/>
            <person name="Xu J."/>
            <person name="Bruns T."/>
            <person name="Baldrian P."/>
            <person name="Vilgalys R."/>
            <person name="Dunand C."/>
            <person name="Henrissat B."/>
            <person name="Grigoriev I.V."/>
            <person name="Hibbett D."/>
            <person name="Nagy L.G."/>
            <person name="Martin F.M."/>
        </authorList>
    </citation>
    <scope>NUCLEOTIDE SEQUENCE</scope>
    <source>
        <strain evidence="1">UP504</strain>
    </source>
</reference>
<evidence type="ECO:0000313" key="2">
    <source>
        <dbReference type="Proteomes" id="UP000886523"/>
    </source>
</evidence>
<evidence type="ECO:0000313" key="1">
    <source>
        <dbReference type="EMBL" id="KAF9515959.1"/>
    </source>
</evidence>
<proteinExistence type="predicted"/>
<dbReference type="Proteomes" id="UP000886523">
    <property type="component" value="Unassembled WGS sequence"/>
</dbReference>
<dbReference type="EMBL" id="MU128945">
    <property type="protein sequence ID" value="KAF9515959.1"/>
    <property type="molecule type" value="Genomic_DNA"/>
</dbReference>
<protein>
    <submittedName>
        <fullName evidence="1">Uncharacterized protein</fullName>
    </submittedName>
</protein>
<dbReference type="AlphaFoldDB" id="A0A9P6B1I7"/>
<sequence length="126" mass="14452">MSEHAHLPNPDVYFIISRVLAPDGVRRATKYNGDNQKLTLEPFSEHDQTQWGNVVIAETAVRPQLWLFRGGTPPEGLRIDELDSSVAEPRDRIWTDIRGLSGDDINLEHEHGSFGQRWVLQRVPWK</sequence>